<accession>A0A927LY78</accession>
<evidence type="ECO:0000259" key="1">
    <source>
        <dbReference type="PROSITE" id="PS50943"/>
    </source>
</evidence>
<sequence length="267" mass="30428">MGNPFSEFLLRELRRIRLAAGLNQDEMGKLINFSGSHVSAVEVGTRLPKLDYLRAIDKAFKTGGLFERLWTELSGLDDEPPWVRERAAMERDAVLLRWYEHAYVPGLLQTEEYARAVFTSNPALRTAEVEKRVAARLERRRILDVDDPPQIVAVLDEEALRRPIGGAKVMREQCLELARLGAEHPRLRLHVVPVGVGAYPGLDGQFVIAAMPSDEEIAYLDNPLRGQVTVRPEEVELLRRRWEAILSEALPPQQSMEKFREVAERWT</sequence>
<dbReference type="PROSITE" id="PS50943">
    <property type="entry name" value="HTH_CROC1"/>
    <property type="match status" value="1"/>
</dbReference>
<dbReference type="SMART" id="SM00530">
    <property type="entry name" value="HTH_XRE"/>
    <property type="match status" value="1"/>
</dbReference>
<organism evidence="2 3">
    <name type="scientific">Plantactinospora soyae</name>
    <dbReference type="NCBI Taxonomy" id="1544732"/>
    <lineage>
        <taxon>Bacteria</taxon>
        <taxon>Bacillati</taxon>
        <taxon>Actinomycetota</taxon>
        <taxon>Actinomycetes</taxon>
        <taxon>Micromonosporales</taxon>
        <taxon>Micromonosporaceae</taxon>
        <taxon>Plantactinospora</taxon>
    </lineage>
</organism>
<dbReference type="AlphaFoldDB" id="A0A927LY78"/>
<dbReference type="SUPFAM" id="SSF47413">
    <property type="entry name" value="lambda repressor-like DNA-binding domains"/>
    <property type="match status" value="1"/>
</dbReference>
<dbReference type="Pfam" id="PF19054">
    <property type="entry name" value="DUF5753"/>
    <property type="match status" value="1"/>
</dbReference>
<dbReference type="Gene3D" id="1.10.260.40">
    <property type="entry name" value="lambda repressor-like DNA-binding domains"/>
    <property type="match status" value="1"/>
</dbReference>
<dbReference type="Pfam" id="PF13560">
    <property type="entry name" value="HTH_31"/>
    <property type="match status" value="1"/>
</dbReference>
<feature type="domain" description="HTH cro/C1-type" evidence="1">
    <location>
        <begin position="13"/>
        <end position="66"/>
    </location>
</feature>
<dbReference type="InterPro" id="IPR001387">
    <property type="entry name" value="Cro/C1-type_HTH"/>
</dbReference>
<dbReference type="EMBL" id="JADBEB010000001">
    <property type="protein sequence ID" value="MBE1484728.1"/>
    <property type="molecule type" value="Genomic_DNA"/>
</dbReference>
<evidence type="ECO:0000313" key="3">
    <source>
        <dbReference type="Proteomes" id="UP000649753"/>
    </source>
</evidence>
<dbReference type="RefSeq" id="WP_192765044.1">
    <property type="nucleotide sequence ID" value="NZ_JADBEB010000001.1"/>
</dbReference>
<gene>
    <name evidence="2" type="ORF">H4W31_000366</name>
</gene>
<evidence type="ECO:0000313" key="2">
    <source>
        <dbReference type="EMBL" id="MBE1484728.1"/>
    </source>
</evidence>
<dbReference type="GO" id="GO:0003677">
    <property type="term" value="F:DNA binding"/>
    <property type="evidence" value="ECO:0007669"/>
    <property type="project" value="InterPro"/>
</dbReference>
<dbReference type="Proteomes" id="UP000649753">
    <property type="component" value="Unassembled WGS sequence"/>
</dbReference>
<reference evidence="2" key="1">
    <citation type="submission" date="2020-10" db="EMBL/GenBank/DDBJ databases">
        <title>Sequencing the genomes of 1000 actinobacteria strains.</title>
        <authorList>
            <person name="Klenk H.-P."/>
        </authorList>
    </citation>
    <scope>NUCLEOTIDE SEQUENCE</scope>
    <source>
        <strain evidence="2">DSM 46832</strain>
    </source>
</reference>
<name>A0A927LY78_9ACTN</name>
<protein>
    <submittedName>
        <fullName evidence="2">Transcriptional regulator with XRE-family HTH domain</fullName>
    </submittedName>
</protein>
<dbReference type="InterPro" id="IPR043917">
    <property type="entry name" value="DUF5753"/>
</dbReference>
<keyword evidence="3" id="KW-1185">Reference proteome</keyword>
<dbReference type="InterPro" id="IPR010982">
    <property type="entry name" value="Lambda_DNA-bd_dom_sf"/>
</dbReference>
<comment type="caution">
    <text evidence="2">The sequence shown here is derived from an EMBL/GenBank/DDBJ whole genome shotgun (WGS) entry which is preliminary data.</text>
</comment>
<proteinExistence type="predicted"/>